<name>A0ABM9D679_9BACT</name>
<evidence type="ECO:0000256" key="3">
    <source>
        <dbReference type="ARBA" id="ARBA00022692"/>
    </source>
</evidence>
<keyword evidence="3" id="KW-0812">Transmembrane</keyword>
<evidence type="ECO:0000313" key="6">
    <source>
        <dbReference type="EMBL" id="CAH2030704.1"/>
    </source>
</evidence>
<keyword evidence="4" id="KW-1133">Transmembrane helix</keyword>
<evidence type="ECO:0000313" key="7">
    <source>
        <dbReference type="Proteomes" id="UP001295463"/>
    </source>
</evidence>
<dbReference type="InterPro" id="IPR026265">
    <property type="entry name" value="LptC"/>
</dbReference>
<evidence type="ECO:0000256" key="5">
    <source>
        <dbReference type="ARBA" id="ARBA00023136"/>
    </source>
</evidence>
<organism evidence="6 7">
    <name type="scientific">Trichlorobacter ammonificans</name>
    <dbReference type="NCBI Taxonomy" id="2916410"/>
    <lineage>
        <taxon>Bacteria</taxon>
        <taxon>Pseudomonadati</taxon>
        <taxon>Thermodesulfobacteriota</taxon>
        <taxon>Desulfuromonadia</taxon>
        <taxon>Geobacterales</taxon>
        <taxon>Geobacteraceae</taxon>
        <taxon>Trichlorobacter</taxon>
    </lineage>
</organism>
<dbReference type="Proteomes" id="UP001295463">
    <property type="component" value="Chromosome"/>
</dbReference>
<dbReference type="PANTHER" id="PTHR37481">
    <property type="entry name" value="LIPOPOLYSACCHARIDE EXPORT SYSTEM PROTEIN LPTC"/>
    <property type="match status" value="1"/>
</dbReference>
<keyword evidence="7" id="KW-1185">Reference proteome</keyword>
<proteinExistence type="predicted"/>
<keyword evidence="2" id="KW-0997">Cell inner membrane</keyword>
<gene>
    <name evidence="6" type="ORF">GEAMG1_0891</name>
</gene>
<accession>A0ABM9D679</accession>
<evidence type="ECO:0000256" key="1">
    <source>
        <dbReference type="ARBA" id="ARBA00022475"/>
    </source>
</evidence>
<dbReference type="NCBIfam" id="TIGR04409">
    <property type="entry name" value="LptC_YrbK"/>
    <property type="match status" value="1"/>
</dbReference>
<dbReference type="InterPro" id="IPR010664">
    <property type="entry name" value="LipoPS_assembly_LptC-rel"/>
</dbReference>
<dbReference type="Gene3D" id="2.60.450.10">
    <property type="entry name" value="Lipopolysaccharide (LPS) transport protein A like domain"/>
    <property type="match status" value="1"/>
</dbReference>
<keyword evidence="1" id="KW-1003">Cell membrane</keyword>
<protein>
    <submittedName>
        <fullName evidence="6">LPS export ABC transporter protein LptC</fullName>
    </submittedName>
</protein>
<dbReference type="Pfam" id="PF06835">
    <property type="entry name" value="LptC"/>
    <property type="match status" value="1"/>
</dbReference>
<dbReference type="InterPro" id="IPR052363">
    <property type="entry name" value="LPS_export_LptC"/>
</dbReference>
<keyword evidence="5" id="KW-0472">Membrane</keyword>
<evidence type="ECO:0000256" key="2">
    <source>
        <dbReference type="ARBA" id="ARBA00022519"/>
    </source>
</evidence>
<dbReference type="EMBL" id="OW150024">
    <property type="protein sequence ID" value="CAH2030704.1"/>
    <property type="molecule type" value="Genomic_DNA"/>
</dbReference>
<sequence>MFFMSTAASKRIRQILAAVILGISAAIAGTVALKQFRSVPPDAPPRNSSPDIDMAMSRASFSEMRGNEKLWDLTAERAEYDKETGRVRLHLVRTEIHEGAAGGALLTSQTGLYDEPNRTVQMDGRVRIVTRRGMVLETDHLEYRPARGVVSTDRPVRVTDGRLTLTAVGMELILKDEQIRFRRQVHSVIEGYHVQR</sequence>
<evidence type="ECO:0000256" key="4">
    <source>
        <dbReference type="ARBA" id="ARBA00022989"/>
    </source>
</evidence>
<reference evidence="6 7" key="1">
    <citation type="submission" date="2022-03" db="EMBL/GenBank/DDBJ databases">
        <authorList>
            <person name="Koch H."/>
        </authorList>
    </citation>
    <scope>NUCLEOTIDE SEQUENCE [LARGE SCALE GENOMIC DNA]</scope>
    <source>
        <strain evidence="6 7">G1</strain>
    </source>
</reference>
<dbReference type="PANTHER" id="PTHR37481:SF1">
    <property type="entry name" value="LIPOPOLYSACCHARIDE EXPORT SYSTEM PROTEIN LPTC"/>
    <property type="match status" value="1"/>
</dbReference>